<name>A0ABU3I2R4_9ACTN</name>
<evidence type="ECO:0000313" key="2">
    <source>
        <dbReference type="Proteomes" id="UP001181313"/>
    </source>
</evidence>
<reference evidence="1" key="1">
    <citation type="submission" date="2024-05" db="EMBL/GenBank/DDBJ databases">
        <title>30 novel species of actinomycetes from the DSMZ collection.</title>
        <authorList>
            <person name="Nouioui I."/>
        </authorList>
    </citation>
    <scope>NUCLEOTIDE SEQUENCE</scope>
    <source>
        <strain evidence="1">DSM 41972</strain>
    </source>
</reference>
<gene>
    <name evidence="1" type="ORF">ROS62_18535</name>
</gene>
<evidence type="ECO:0000313" key="1">
    <source>
        <dbReference type="EMBL" id="MDT3726775.1"/>
    </source>
</evidence>
<sequence>MSTALRCGPALSSPDGVEAQTCVAVRGEDVWARTYYRNIIGAPLDAALTLLGPDGHSVRSRCVAGAGDDPSLCETPRVRLEGEPLRYTTVAEFAAHAGGARQGRRLLRAGSNAPSGRER</sequence>
<dbReference type="EMBL" id="JAVSGH010000021">
    <property type="protein sequence ID" value="MDT3726775.1"/>
    <property type="molecule type" value="Genomic_DNA"/>
</dbReference>
<keyword evidence="2" id="KW-1185">Reference proteome</keyword>
<dbReference type="RefSeq" id="WP_337674839.1">
    <property type="nucleotide sequence ID" value="NZ_JAVSGH010000021.1"/>
</dbReference>
<accession>A0ABU3I2R4</accession>
<organism evidence="1 2">
    <name type="scientific">Streptomyces althioticus subsp. attaecolombicae</name>
    <dbReference type="NCBI Taxonomy" id="3075534"/>
    <lineage>
        <taxon>Bacteria</taxon>
        <taxon>Bacillati</taxon>
        <taxon>Actinomycetota</taxon>
        <taxon>Actinomycetes</taxon>
        <taxon>Kitasatosporales</taxon>
        <taxon>Streptomycetaceae</taxon>
        <taxon>Streptomyces</taxon>
        <taxon>Streptomyces althioticus group</taxon>
    </lineage>
</organism>
<protein>
    <submittedName>
        <fullName evidence="1">Uncharacterized protein</fullName>
    </submittedName>
</protein>
<proteinExistence type="predicted"/>
<comment type="caution">
    <text evidence="1">The sequence shown here is derived from an EMBL/GenBank/DDBJ whole genome shotgun (WGS) entry which is preliminary data.</text>
</comment>
<dbReference type="Proteomes" id="UP001181313">
    <property type="component" value="Unassembled WGS sequence"/>
</dbReference>